<sequence>MTLETILDVGMKLAMIFGPIAGYVDQYFAIRRTKTSAGFSLTTCGILLISSILRVFFWLGDRFDTTLLYQSLVMIISQVILLEICLRYKADSQWPVQSGFWNWPTFGHYVRFLALFTGGVVAAYILFGSFPSFIGILGYLSMGIEATVPMPQAYFNYTRKSVSGFSIVIIGTWFLGDVFKTQYYYFHDVPFQFLLCGMIQLSMDCIICFQLWKYSDSTKAYNSNDKDPLLDLPMHQLRNNRSR</sequence>
<dbReference type="EMBL" id="JASJQH010000145">
    <property type="protein sequence ID" value="KAK9766558.1"/>
    <property type="molecule type" value="Genomic_DNA"/>
</dbReference>
<evidence type="ECO:0000313" key="6">
    <source>
        <dbReference type="EMBL" id="KAK9766558.1"/>
    </source>
</evidence>
<gene>
    <name evidence="6" type="ORF">K7432_004282</name>
</gene>
<reference evidence="6 7" key="1">
    <citation type="submission" date="2023-04" db="EMBL/GenBank/DDBJ databases">
        <title>Genome of Basidiobolus ranarum AG-B5.</title>
        <authorList>
            <person name="Stajich J.E."/>
            <person name="Carter-House D."/>
            <person name="Gryganskyi A."/>
        </authorList>
    </citation>
    <scope>NUCLEOTIDE SEQUENCE [LARGE SCALE GENOMIC DNA]</scope>
    <source>
        <strain evidence="6 7">AG-B5</strain>
    </source>
</reference>
<keyword evidence="4 5" id="KW-0472">Membrane</keyword>
<dbReference type="Pfam" id="PF04193">
    <property type="entry name" value="PQ-loop"/>
    <property type="match status" value="1"/>
</dbReference>
<protein>
    <recommendedName>
        <fullName evidence="8">PQ-loop repeat-containing protein 1</fullName>
    </recommendedName>
</protein>
<evidence type="ECO:0000256" key="2">
    <source>
        <dbReference type="ARBA" id="ARBA00022692"/>
    </source>
</evidence>
<dbReference type="InterPro" id="IPR006603">
    <property type="entry name" value="PQ-loop_rpt"/>
</dbReference>
<dbReference type="InterPro" id="IPR052241">
    <property type="entry name" value="SLC66/Scramblase_ANY1"/>
</dbReference>
<feature type="transmembrane region" description="Helical" evidence="5">
    <location>
        <begin position="191"/>
        <end position="212"/>
    </location>
</feature>
<keyword evidence="2 5" id="KW-0812">Transmembrane</keyword>
<evidence type="ECO:0000256" key="4">
    <source>
        <dbReference type="ARBA" id="ARBA00023136"/>
    </source>
</evidence>
<name>A0ABR2WYE5_9FUNG</name>
<feature type="transmembrane region" description="Helical" evidence="5">
    <location>
        <begin position="36"/>
        <end position="57"/>
    </location>
</feature>
<keyword evidence="3 5" id="KW-1133">Transmembrane helix</keyword>
<organism evidence="6 7">
    <name type="scientific">Basidiobolus ranarum</name>
    <dbReference type="NCBI Taxonomy" id="34480"/>
    <lineage>
        <taxon>Eukaryota</taxon>
        <taxon>Fungi</taxon>
        <taxon>Fungi incertae sedis</taxon>
        <taxon>Zoopagomycota</taxon>
        <taxon>Entomophthoromycotina</taxon>
        <taxon>Basidiobolomycetes</taxon>
        <taxon>Basidiobolales</taxon>
        <taxon>Basidiobolaceae</taxon>
        <taxon>Basidiobolus</taxon>
    </lineage>
</organism>
<evidence type="ECO:0000256" key="3">
    <source>
        <dbReference type="ARBA" id="ARBA00022989"/>
    </source>
</evidence>
<dbReference type="PANTHER" id="PTHR14856">
    <property type="entry name" value="PQ-LOOP REPEAT-CONTAINING PROTEIN 1-LIKE PROTEIN"/>
    <property type="match status" value="1"/>
</dbReference>
<comment type="subcellular location">
    <subcellularLocation>
        <location evidence="1">Membrane</location>
        <topology evidence="1">Multi-pass membrane protein</topology>
    </subcellularLocation>
</comment>
<accession>A0ABR2WYE5</accession>
<comment type="caution">
    <text evidence="6">The sequence shown here is derived from an EMBL/GenBank/DDBJ whole genome shotgun (WGS) entry which is preliminary data.</text>
</comment>
<evidence type="ECO:0008006" key="8">
    <source>
        <dbReference type="Google" id="ProtNLM"/>
    </source>
</evidence>
<dbReference type="Proteomes" id="UP001479436">
    <property type="component" value="Unassembled WGS sequence"/>
</dbReference>
<evidence type="ECO:0000256" key="5">
    <source>
        <dbReference type="SAM" id="Phobius"/>
    </source>
</evidence>
<feature type="transmembrane region" description="Helical" evidence="5">
    <location>
        <begin position="162"/>
        <end position="179"/>
    </location>
</feature>
<evidence type="ECO:0000313" key="7">
    <source>
        <dbReference type="Proteomes" id="UP001479436"/>
    </source>
</evidence>
<feature type="transmembrane region" description="Helical" evidence="5">
    <location>
        <begin position="6"/>
        <end position="24"/>
    </location>
</feature>
<dbReference type="SMART" id="SM00679">
    <property type="entry name" value="CTNS"/>
    <property type="match status" value="2"/>
</dbReference>
<keyword evidence="7" id="KW-1185">Reference proteome</keyword>
<dbReference type="Gene3D" id="1.20.1280.290">
    <property type="match status" value="2"/>
</dbReference>
<dbReference type="PANTHER" id="PTHR14856:SF9">
    <property type="entry name" value="PQ-LOOP REPEAT-CONTAINING PROTEIN 1"/>
    <property type="match status" value="1"/>
</dbReference>
<proteinExistence type="predicted"/>
<evidence type="ECO:0000256" key="1">
    <source>
        <dbReference type="ARBA" id="ARBA00004141"/>
    </source>
</evidence>